<dbReference type="OrthoDB" id="6162476at2759"/>
<keyword evidence="2" id="KW-1185">Reference proteome</keyword>
<organism evidence="2 3">
    <name type="scientific">Branchiostoma belcheri</name>
    <name type="common">Amphioxus</name>
    <dbReference type="NCBI Taxonomy" id="7741"/>
    <lineage>
        <taxon>Eukaryota</taxon>
        <taxon>Metazoa</taxon>
        <taxon>Chordata</taxon>
        <taxon>Cephalochordata</taxon>
        <taxon>Leptocardii</taxon>
        <taxon>Amphioxiformes</taxon>
        <taxon>Branchiostomatidae</taxon>
        <taxon>Branchiostoma</taxon>
    </lineage>
</organism>
<feature type="compositionally biased region" description="Polar residues" evidence="1">
    <location>
        <begin position="18"/>
        <end position="27"/>
    </location>
</feature>
<sequence>MPGYSRRYGQPTPIARSLSFSDGDSNTSSQASQGGAADHAAAEALINLYASPAHSKHSSPEGERSPSNSDATSAPPRDDDGSLANDENQEIRHSIKELLMSQENQPASSEVKSEDNTWYFMAETTMTECEESKPPNSSTVSMTSSGSPKQTVNISWGAPNNGEE</sequence>
<reference evidence="3" key="1">
    <citation type="submission" date="2025-08" db="UniProtKB">
        <authorList>
            <consortium name="RefSeq"/>
        </authorList>
    </citation>
    <scope>IDENTIFICATION</scope>
    <source>
        <tissue evidence="3">Gonad</tissue>
    </source>
</reference>
<protein>
    <submittedName>
        <fullName evidence="3">Uncharacterized protein LOC109485265</fullName>
    </submittedName>
</protein>
<dbReference type="KEGG" id="bbel:109485265"/>
<feature type="compositionally biased region" description="Low complexity" evidence="1">
    <location>
        <begin position="28"/>
        <end position="44"/>
    </location>
</feature>
<feature type="compositionally biased region" description="Low complexity" evidence="1">
    <location>
        <begin position="137"/>
        <end position="147"/>
    </location>
</feature>
<name>A0A6P5ADC0_BRABE</name>
<dbReference type="Proteomes" id="UP000515135">
    <property type="component" value="Unplaced"/>
</dbReference>
<evidence type="ECO:0000256" key="1">
    <source>
        <dbReference type="SAM" id="MobiDB-lite"/>
    </source>
</evidence>
<evidence type="ECO:0000313" key="3">
    <source>
        <dbReference type="RefSeq" id="XP_019644299.1"/>
    </source>
</evidence>
<feature type="region of interest" description="Disordered" evidence="1">
    <location>
        <begin position="1"/>
        <end position="94"/>
    </location>
</feature>
<evidence type="ECO:0000313" key="2">
    <source>
        <dbReference type="Proteomes" id="UP000515135"/>
    </source>
</evidence>
<dbReference type="RefSeq" id="XP_019644299.1">
    <property type="nucleotide sequence ID" value="XM_019788740.1"/>
</dbReference>
<accession>A0A6P5ADC0</accession>
<dbReference type="GeneID" id="109485265"/>
<dbReference type="AlphaFoldDB" id="A0A6P5ADC0"/>
<feature type="region of interest" description="Disordered" evidence="1">
    <location>
        <begin position="127"/>
        <end position="164"/>
    </location>
</feature>
<gene>
    <name evidence="3" type="primary">LOC109485265</name>
</gene>
<proteinExistence type="predicted"/>